<sequence length="102" mass="11386">MPSFFLSFVLAICLCWPCLAVYVAKDQFKSWYPEFGPTFEAIVEGNCPAEYERYLTIPRENAIIDWFTGDGNTNRLAQTVANCILGNTSEFIMSNMAAAAVV</sequence>
<name>A0A135U350_9PEZI</name>
<feature type="signal peptide" evidence="1">
    <location>
        <begin position="1"/>
        <end position="20"/>
    </location>
</feature>
<gene>
    <name evidence="2" type="ORF">CSAL01_05470</name>
</gene>
<dbReference type="EMBL" id="JFFI01001763">
    <property type="protein sequence ID" value="KXH54823.1"/>
    <property type="molecule type" value="Genomic_DNA"/>
</dbReference>
<dbReference type="AlphaFoldDB" id="A0A135U350"/>
<evidence type="ECO:0000256" key="1">
    <source>
        <dbReference type="SAM" id="SignalP"/>
    </source>
</evidence>
<feature type="chain" id="PRO_5007804600" evidence="1">
    <location>
        <begin position="21"/>
        <end position="102"/>
    </location>
</feature>
<accession>A0A135U350</accession>
<evidence type="ECO:0000313" key="2">
    <source>
        <dbReference type="EMBL" id="KXH54823.1"/>
    </source>
</evidence>
<dbReference type="Proteomes" id="UP000070121">
    <property type="component" value="Unassembled WGS sequence"/>
</dbReference>
<comment type="caution">
    <text evidence="2">The sequence shown here is derived from an EMBL/GenBank/DDBJ whole genome shotgun (WGS) entry which is preliminary data.</text>
</comment>
<protein>
    <submittedName>
        <fullName evidence="2">Uncharacterized protein</fullName>
    </submittedName>
</protein>
<keyword evidence="3" id="KW-1185">Reference proteome</keyword>
<evidence type="ECO:0000313" key="3">
    <source>
        <dbReference type="Proteomes" id="UP000070121"/>
    </source>
</evidence>
<reference evidence="2 3" key="1">
    <citation type="submission" date="2014-02" db="EMBL/GenBank/DDBJ databases">
        <title>The genome sequence of Colletotrichum salicis CBS 607.94.</title>
        <authorList>
            <person name="Baroncelli R."/>
            <person name="Thon M.R."/>
        </authorList>
    </citation>
    <scope>NUCLEOTIDE SEQUENCE [LARGE SCALE GENOMIC DNA]</scope>
    <source>
        <strain evidence="2 3">CBS 607.94</strain>
    </source>
</reference>
<feature type="non-terminal residue" evidence="2">
    <location>
        <position position="102"/>
    </location>
</feature>
<keyword evidence="1" id="KW-0732">Signal</keyword>
<organism evidence="2 3">
    <name type="scientific">Colletotrichum salicis</name>
    <dbReference type="NCBI Taxonomy" id="1209931"/>
    <lineage>
        <taxon>Eukaryota</taxon>
        <taxon>Fungi</taxon>
        <taxon>Dikarya</taxon>
        <taxon>Ascomycota</taxon>
        <taxon>Pezizomycotina</taxon>
        <taxon>Sordariomycetes</taxon>
        <taxon>Hypocreomycetidae</taxon>
        <taxon>Glomerellales</taxon>
        <taxon>Glomerellaceae</taxon>
        <taxon>Colletotrichum</taxon>
        <taxon>Colletotrichum acutatum species complex</taxon>
    </lineage>
</organism>
<dbReference type="OrthoDB" id="3009728at2759"/>
<proteinExistence type="predicted"/>